<feature type="transmembrane region" description="Helical" evidence="2">
    <location>
        <begin position="64"/>
        <end position="81"/>
    </location>
</feature>
<feature type="transmembrane region" description="Helical" evidence="2">
    <location>
        <begin position="191"/>
        <end position="209"/>
    </location>
</feature>
<feature type="transmembrane region" description="Helical" evidence="2">
    <location>
        <begin position="240"/>
        <end position="268"/>
    </location>
</feature>
<feature type="transmembrane region" description="Helical" evidence="2">
    <location>
        <begin position="351"/>
        <end position="374"/>
    </location>
</feature>
<reference evidence="3 4" key="1">
    <citation type="journal article" date="2019" name="Int. J. Syst. Evol. Microbiol.">
        <title>The Global Catalogue of Microorganisms (GCM) 10K type strain sequencing project: providing services to taxonomists for standard genome sequencing and annotation.</title>
        <authorList>
            <consortium name="The Broad Institute Genomics Platform"/>
            <consortium name="The Broad Institute Genome Sequencing Center for Infectious Disease"/>
            <person name="Wu L."/>
            <person name="Ma J."/>
        </authorList>
    </citation>
    <scope>NUCLEOTIDE SEQUENCE [LARGE SCALE GENOMIC DNA]</scope>
    <source>
        <strain evidence="3 4">CGMCC 1.12543</strain>
    </source>
</reference>
<proteinExistence type="predicted"/>
<evidence type="ECO:0008006" key="5">
    <source>
        <dbReference type="Google" id="ProtNLM"/>
    </source>
</evidence>
<dbReference type="EMBL" id="JBHSQH010000001">
    <property type="protein sequence ID" value="MFC5969865.1"/>
    <property type="molecule type" value="Genomic_DNA"/>
</dbReference>
<keyword evidence="4" id="KW-1185">Reference proteome</keyword>
<feature type="transmembrane region" description="Helical" evidence="2">
    <location>
        <begin position="93"/>
        <end position="110"/>
    </location>
</feature>
<gene>
    <name evidence="3" type="ORF">ACFPYI_00835</name>
</gene>
<name>A0ABD5RHU7_9EURY</name>
<keyword evidence="2" id="KW-0812">Transmembrane</keyword>
<feature type="region of interest" description="Disordered" evidence="1">
    <location>
        <begin position="596"/>
        <end position="627"/>
    </location>
</feature>
<feature type="transmembrane region" description="Helical" evidence="2">
    <location>
        <begin position="166"/>
        <end position="184"/>
    </location>
</feature>
<organism evidence="3 4">
    <name type="scientific">Halomarina salina</name>
    <dbReference type="NCBI Taxonomy" id="1872699"/>
    <lineage>
        <taxon>Archaea</taxon>
        <taxon>Methanobacteriati</taxon>
        <taxon>Methanobacteriota</taxon>
        <taxon>Stenosarchaea group</taxon>
        <taxon>Halobacteria</taxon>
        <taxon>Halobacteriales</taxon>
        <taxon>Natronomonadaceae</taxon>
        <taxon>Halomarina</taxon>
    </lineage>
</organism>
<sequence>MAGFEAGHRSGRWSRVQHEYAYTAQSLLLGLAALLLIVECVFFLTVPAATGFETSVVEGFPLGFWLGFYGTLAIGIVVLLLSAMTGSGSWRQAIGLVLANYALFLFLPVAKGYKLYGRGQADALRHLGDVKAMVSTGALPGVWYPADHILAAQLHLMGLPLTSVKSALAFVFTAILIVSVGMLVRSLTGSVVGTACGLLAAVPFVYTTFHVSMHPAIHSFMLLPAIVFVVERYRRTNDTVYLGLFVLFGITMVYFHPMTSILLVVFLLGTSVVTWLYGLVVGEPTRVLSPRLALTIPPMSFVWLINFRKMRDAVARVAAASDGSTAAGAELGQAASASFSPLQLFTRFMHVYGAIFVFLVVAGLFALFILYRVLQRDVPYAEALTAAHFGAGFGIAAVFLVAQLIAKGPIRVSRYMILMATLLVAILLVRWIDGGRRVLPVLLAGFVVLAAVLGANAAYEPNKHLTYSEYEGAQFLASSNDESIPVRSQSTSNKMEEFVLGSDHPKLWPKTLIAGNGVPPALGYAENETAAQTFGRSYVVTKAYDTEYYTASYFTEQQQRQLFLYDETHVERLRNDPTASKIYENGGYAVWLVDERPAETENAPNGTATGTNAVTTAPDRPSTRTRS</sequence>
<feature type="transmembrane region" description="Helical" evidence="2">
    <location>
        <begin position="415"/>
        <end position="432"/>
    </location>
</feature>
<comment type="caution">
    <text evidence="3">The sequence shown here is derived from an EMBL/GenBank/DDBJ whole genome shotgun (WGS) entry which is preliminary data.</text>
</comment>
<evidence type="ECO:0000256" key="2">
    <source>
        <dbReference type="SAM" id="Phobius"/>
    </source>
</evidence>
<feature type="transmembrane region" description="Helical" evidence="2">
    <location>
        <begin position="438"/>
        <end position="459"/>
    </location>
</feature>
<feature type="compositionally biased region" description="Low complexity" evidence="1">
    <location>
        <begin position="600"/>
        <end position="618"/>
    </location>
</feature>
<feature type="transmembrane region" description="Helical" evidence="2">
    <location>
        <begin position="20"/>
        <end position="44"/>
    </location>
</feature>
<keyword evidence="2" id="KW-1133">Transmembrane helix</keyword>
<evidence type="ECO:0000313" key="4">
    <source>
        <dbReference type="Proteomes" id="UP001596099"/>
    </source>
</evidence>
<keyword evidence="2" id="KW-0472">Membrane</keyword>
<feature type="transmembrane region" description="Helical" evidence="2">
    <location>
        <begin position="288"/>
        <end position="307"/>
    </location>
</feature>
<protein>
    <recommendedName>
        <fullName evidence="5">Glycosyltransferase RgtA/B/C/D-like domain-containing protein</fullName>
    </recommendedName>
</protein>
<dbReference type="RefSeq" id="WP_247418239.1">
    <property type="nucleotide sequence ID" value="NZ_JALLGW010000001.1"/>
</dbReference>
<feature type="transmembrane region" description="Helical" evidence="2">
    <location>
        <begin position="215"/>
        <end position="233"/>
    </location>
</feature>
<evidence type="ECO:0000313" key="3">
    <source>
        <dbReference type="EMBL" id="MFC5969865.1"/>
    </source>
</evidence>
<accession>A0ABD5RHU7</accession>
<dbReference type="Proteomes" id="UP001596099">
    <property type="component" value="Unassembled WGS sequence"/>
</dbReference>
<evidence type="ECO:0000256" key="1">
    <source>
        <dbReference type="SAM" id="MobiDB-lite"/>
    </source>
</evidence>
<dbReference type="AlphaFoldDB" id="A0ABD5RHU7"/>
<feature type="transmembrane region" description="Helical" evidence="2">
    <location>
        <begin position="386"/>
        <end position="406"/>
    </location>
</feature>